<dbReference type="InterPro" id="IPR027417">
    <property type="entry name" value="P-loop_NTPase"/>
</dbReference>
<evidence type="ECO:0000256" key="1">
    <source>
        <dbReference type="ARBA" id="ARBA00005215"/>
    </source>
</evidence>
<organism evidence="13 14">
    <name type="scientific">Methanoregula formicica (strain DSM 22288 / NBRC 105244 / SMSP)</name>
    <dbReference type="NCBI Taxonomy" id="593750"/>
    <lineage>
        <taxon>Archaea</taxon>
        <taxon>Methanobacteriati</taxon>
        <taxon>Methanobacteriota</taxon>
        <taxon>Stenosarchaea group</taxon>
        <taxon>Methanomicrobia</taxon>
        <taxon>Methanomicrobiales</taxon>
        <taxon>Methanoregulaceae</taxon>
        <taxon>Methanoregula</taxon>
    </lineage>
</organism>
<dbReference type="RefSeq" id="WP_015286790.1">
    <property type="nucleotide sequence ID" value="NC_019943.1"/>
</dbReference>
<name>L0HKH7_METFS</name>
<dbReference type="EC" id="2.7.1.19" evidence="3"/>
<evidence type="ECO:0000256" key="9">
    <source>
        <dbReference type="ARBA" id="ARBA00022840"/>
    </source>
</evidence>
<keyword evidence="4" id="KW-0602">Photosynthesis</keyword>
<gene>
    <name evidence="13" type="ordered locus">Metfor_2845</name>
</gene>
<comment type="similarity">
    <text evidence="2">Belongs to the phosphoribulokinase family.</text>
</comment>
<dbReference type="STRING" id="593750.Metfor_2845"/>
<comment type="pathway">
    <text evidence="1">Carbohydrate biosynthesis; Calvin cycle.</text>
</comment>
<evidence type="ECO:0000256" key="3">
    <source>
        <dbReference type="ARBA" id="ARBA00012042"/>
    </source>
</evidence>
<dbReference type="GO" id="GO:0019253">
    <property type="term" value="P:reductive pentose-phosphate cycle"/>
    <property type="evidence" value="ECO:0007669"/>
    <property type="project" value="UniProtKB-KW"/>
</dbReference>
<dbReference type="InterPro" id="IPR006082">
    <property type="entry name" value="PRK"/>
</dbReference>
<evidence type="ECO:0000256" key="11">
    <source>
        <dbReference type="ARBA" id="ARBA00047663"/>
    </source>
</evidence>
<keyword evidence="14" id="KW-1185">Reference proteome</keyword>
<dbReference type="PRINTS" id="PR00478">
    <property type="entry name" value="PHRIBLKINASE"/>
</dbReference>
<dbReference type="HOGENOM" id="CLU_033590_0_1_2"/>
<sequence>MDHEINFKETIAHSPIVFTIGVAGDSGSGKTTFTNAIRQIFGPALVSTITLDDYHKYDREERKQRDITPLHPDANNIGLLEDHIAQLRQGHTIQKPVYNHETGTFDPPIPFAPRKILILEGLHTLFSPRLRELMDFSIFVDPENEVKYAWKRLRDKERRGYTDEQVSEEIRRREKDYAEFIAPQRCEADAVIRIAHSKYGKDLGPERNVYNISLMQNRMRKTISDIDLSIDLYSLLSFHERDFLIEFTTQFVDCARMRALTFDGEMNYETIHKLEKTIEYQTGVHPIAMFEGRETVTPTDIVQLILSWRIIHRRIFIRERA</sequence>
<evidence type="ECO:0000256" key="8">
    <source>
        <dbReference type="ARBA" id="ARBA00022777"/>
    </source>
</evidence>
<keyword evidence="7" id="KW-0547">Nucleotide-binding</keyword>
<evidence type="ECO:0000256" key="10">
    <source>
        <dbReference type="ARBA" id="ARBA00031382"/>
    </source>
</evidence>
<reference evidence="13 14" key="2">
    <citation type="journal article" date="2014" name="Genome Announc.">
        <title>Complete Genome Sequence of Methanoregula formicica SMSPT, a Mesophilic Hydrogenotrophic Methanogen Isolated from a Methanogenic Upflow Anaerobic Sludge Blanket Reactor.</title>
        <authorList>
            <person name="Yamamoto K."/>
            <person name="Tamaki H."/>
            <person name="Cadillo-Quiroz H."/>
            <person name="Imachi H."/>
            <person name="Kyrpides N."/>
            <person name="Woyke T."/>
            <person name="Goodwin L."/>
            <person name="Zinder S.H."/>
            <person name="Kamagata Y."/>
            <person name="Liu W.T."/>
        </authorList>
    </citation>
    <scope>NUCLEOTIDE SEQUENCE [LARGE SCALE GENOMIC DNA]</scope>
    <source>
        <strain evidence="14">DSM 22288 / NBRC 105244 / SMSP</strain>
    </source>
</reference>
<dbReference type="Proteomes" id="UP000010824">
    <property type="component" value="Chromosome"/>
</dbReference>
<keyword evidence="8 13" id="KW-0418">Kinase</keyword>
<dbReference type="PANTHER" id="PTHR10285">
    <property type="entry name" value="URIDINE KINASE"/>
    <property type="match status" value="1"/>
</dbReference>
<dbReference type="InParanoid" id="L0HKH7"/>
<dbReference type="Pfam" id="PF00485">
    <property type="entry name" value="PRK"/>
    <property type="match status" value="1"/>
</dbReference>
<keyword evidence="5" id="KW-0113">Calvin cycle</keyword>
<evidence type="ECO:0000313" key="14">
    <source>
        <dbReference type="Proteomes" id="UP000010824"/>
    </source>
</evidence>
<protein>
    <recommendedName>
        <fullName evidence="3">phosphoribulokinase</fullName>
        <ecNumber evidence="3">2.7.1.19</ecNumber>
    </recommendedName>
    <alternativeName>
        <fullName evidence="10">Phosphopentokinase</fullName>
    </alternativeName>
</protein>
<dbReference type="GO" id="GO:0008974">
    <property type="term" value="F:phosphoribulokinase activity"/>
    <property type="evidence" value="ECO:0007669"/>
    <property type="project" value="UniProtKB-EC"/>
</dbReference>
<evidence type="ECO:0000256" key="6">
    <source>
        <dbReference type="ARBA" id="ARBA00022679"/>
    </source>
</evidence>
<dbReference type="SUPFAM" id="SSF52540">
    <property type="entry name" value="P-loop containing nucleoside triphosphate hydrolases"/>
    <property type="match status" value="1"/>
</dbReference>
<dbReference type="EMBL" id="CP003167">
    <property type="protein sequence ID" value="AGB03828.1"/>
    <property type="molecule type" value="Genomic_DNA"/>
</dbReference>
<keyword evidence="6" id="KW-0808">Transferase</keyword>
<dbReference type="GeneID" id="14308628"/>
<evidence type="ECO:0000259" key="12">
    <source>
        <dbReference type="Pfam" id="PF00485"/>
    </source>
</evidence>
<evidence type="ECO:0000256" key="2">
    <source>
        <dbReference type="ARBA" id="ARBA00009719"/>
    </source>
</evidence>
<reference evidence="14" key="1">
    <citation type="submission" date="2011-12" db="EMBL/GenBank/DDBJ databases">
        <title>Complete sequence of Methanoregula formicicum SMSP.</title>
        <authorList>
            <person name="Lucas S."/>
            <person name="Han J."/>
            <person name="Lapidus A."/>
            <person name="Cheng J.-F."/>
            <person name="Goodwin L."/>
            <person name="Pitluck S."/>
            <person name="Peters L."/>
            <person name="Ovchinnikova G."/>
            <person name="Teshima H."/>
            <person name="Detter J.C."/>
            <person name="Han C."/>
            <person name="Tapia R."/>
            <person name="Land M."/>
            <person name="Hauser L."/>
            <person name="Kyrpides N."/>
            <person name="Ivanova N."/>
            <person name="Pagani I."/>
            <person name="Imachi H."/>
            <person name="Tamaki H."/>
            <person name="Sekiguchi Y."/>
            <person name="Kamagata Y."/>
            <person name="Cadillo-Quiroz H."/>
            <person name="Zinder S."/>
            <person name="Liu W.-T."/>
            <person name="Woyke T."/>
        </authorList>
    </citation>
    <scope>NUCLEOTIDE SEQUENCE [LARGE SCALE GENOMIC DNA]</scope>
    <source>
        <strain evidence="14">DSM 22288 / NBRC 105244 / SMSP</strain>
    </source>
</reference>
<dbReference type="Gene3D" id="3.40.50.300">
    <property type="entry name" value="P-loop containing nucleotide triphosphate hydrolases"/>
    <property type="match status" value="1"/>
</dbReference>
<dbReference type="GO" id="GO:0005524">
    <property type="term" value="F:ATP binding"/>
    <property type="evidence" value="ECO:0007669"/>
    <property type="project" value="UniProtKB-KW"/>
</dbReference>
<dbReference type="OrthoDB" id="51389at2157"/>
<dbReference type="KEGG" id="mfo:Metfor_2845"/>
<evidence type="ECO:0000256" key="4">
    <source>
        <dbReference type="ARBA" id="ARBA00022531"/>
    </source>
</evidence>
<feature type="domain" description="Phosphoribulokinase/uridine kinase" evidence="12">
    <location>
        <begin position="20"/>
        <end position="193"/>
    </location>
</feature>
<evidence type="ECO:0000256" key="5">
    <source>
        <dbReference type="ARBA" id="ARBA00022567"/>
    </source>
</evidence>
<evidence type="ECO:0000313" key="13">
    <source>
        <dbReference type="EMBL" id="AGB03828.1"/>
    </source>
</evidence>
<keyword evidence="9" id="KW-0067">ATP-binding</keyword>
<comment type="catalytic activity">
    <reaction evidence="11">
        <text>D-ribulose 5-phosphate + ATP = D-ribulose 1,5-bisphosphate + ADP + H(+)</text>
        <dbReference type="Rhea" id="RHEA:19365"/>
        <dbReference type="ChEBI" id="CHEBI:15378"/>
        <dbReference type="ChEBI" id="CHEBI:30616"/>
        <dbReference type="ChEBI" id="CHEBI:57870"/>
        <dbReference type="ChEBI" id="CHEBI:58121"/>
        <dbReference type="ChEBI" id="CHEBI:456216"/>
        <dbReference type="EC" id="2.7.1.19"/>
    </reaction>
</comment>
<accession>L0HKH7</accession>
<dbReference type="AlphaFoldDB" id="L0HKH7"/>
<dbReference type="InterPro" id="IPR006083">
    <property type="entry name" value="PRK/URK"/>
</dbReference>
<proteinExistence type="inferred from homology"/>
<evidence type="ECO:0000256" key="7">
    <source>
        <dbReference type="ARBA" id="ARBA00022741"/>
    </source>
</evidence>
<dbReference type="NCBIfam" id="NF005655">
    <property type="entry name" value="PRK07429.1"/>
    <property type="match status" value="1"/>
</dbReference>
<dbReference type="eggNOG" id="arCOG05133">
    <property type="taxonomic scope" value="Archaea"/>
</dbReference>